<name>A0A3L7K2C5_9BACI</name>
<dbReference type="SUPFAM" id="SSF47413">
    <property type="entry name" value="lambda repressor-like DNA-binding domains"/>
    <property type="match status" value="1"/>
</dbReference>
<dbReference type="SMART" id="SM00530">
    <property type="entry name" value="HTH_XRE"/>
    <property type="match status" value="1"/>
</dbReference>
<feature type="domain" description="HTH cro/C1-type" evidence="1">
    <location>
        <begin position="13"/>
        <end position="66"/>
    </location>
</feature>
<proteinExistence type="predicted"/>
<dbReference type="PROSITE" id="PS50943">
    <property type="entry name" value="HTH_CROC1"/>
    <property type="match status" value="1"/>
</dbReference>
<dbReference type="InterPro" id="IPR011990">
    <property type="entry name" value="TPR-like_helical_dom_sf"/>
</dbReference>
<dbReference type="InterPro" id="IPR001387">
    <property type="entry name" value="Cro/C1-type_HTH"/>
</dbReference>
<keyword evidence="3" id="KW-1185">Reference proteome</keyword>
<dbReference type="Pfam" id="PF18768">
    <property type="entry name" value="RNPP_C"/>
    <property type="match status" value="1"/>
</dbReference>
<dbReference type="PANTHER" id="PTHR37038:SF14">
    <property type="entry name" value="TRANSCRIPTIONAL ACTIVATOR"/>
    <property type="match status" value="1"/>
</dbReference>
<dbReference type="InterPro" id="IPR010982">
    <property type="entry name" value="Lambda_DNA-bd_dom_sf"/>
</dbReference>
<dbReference type="Gene3D" id="1.25.40.10">
    <property type="entry name" value="Tetratricopeptide repeat domain"/>
    <property type="match status" value="1"/>
</dbReference>
<dbReference type="InterPro" id="IPR053163">
    <property type="entry name" value="HTH-type_regulator_Rgg"/>
</dbReference>
<dbReference type="PANTHER" id="PTHR37038">
    <property type="entry name" value="TRANSCRIPTIONAL REGULATOR-RELATED"/>
    <property type="match status" value="1"/>
</dbReference>
<sequence length="298" mass="35255">MSLLISESIGFKIKNLREYLNISQKSLCEGVCSQAYISLVEKGDKNISADILFKLSRRLGVNINFFFEYYESQRDDYIQITMENIRSEVSKRNYTQVRSLIKNEKYNPLFSSSMHVQQFFKWHEGICEFHLGEDRDKALSLMDEALGMEYTTKNNYSERELEILLSKAIIVAEKDILASIEIFEEIIHGLSLILRISDNKIPIRIYYNYSRILTKNKEYEKSNQFAKKGIILNKKHHFMYLLGELYFQIALNYQKSKNFIRVKEYYILAEQVFNILNDEQSKNILYDVFKDIHEITTP</sequence>
<dbReference type="Proteomes" id="UP000276770">
    <property type="component" value="Unassembled WGS sequence"/>
</dbReference>
<reference evidence="2 3" key="1">
    <citation type="submission" date="2018-10" db="EMBL/GenBank/DDBJ databases">
        <title>Falsibacillus sp. genome draft.</title>
        <authorList>
            <person name="Shi S."/>
        </authorList>
    </citation>
    <scope>NUCLEOTIDE SEQUENCE [LARGE SCALE GENOMIC DNA]</scope>
    <source>
        <strain evidence="2 3">GY 10110</strain>
    </source>
</reference>
<dbReference type="SUPFAM" id="SSF48452">
    <property type="entry name" value="TPR-like"/>
    <property type="match status" value="1"/>
</dbReference>
<evidence type="ECO:0000259" key="1">
    <source>
        <dbReference type="PROSITE" id="PS50943"/>
    </source>
</evidence>
<accession>A0A3L7K2C5</accession>
<dbReference type="InterPro" id="IPR041315">
    <property type="entry name" value="PlcR_TPR"/>
</dbReference>
<organism evidence="2 3">
    <name type="scientific">Falsibacillus albus</name>
    <dbReference type="NCBI Taxonomy" id="2478915"/>
    <lineage>
        <taxon>Bacteria</taxon>
        <taxon>Bacillati</taxon>
        <taxon>Bacillota</taxon>
        <taxon>Bacilli</taxon>
        <taxon>Bacillales</taxon>
        <taxon>Bacillaceae</taxon>
        <taxon>Falsibacillus</taxon>
    </lineage>
</organism>
<evidence type="ECO:0000313" key="2">
    <source>
        <dbReference type="EMBL" id="RLQ94842.1"/>
    </source>
</evidence>
<evidence type="ECO:0000313" key="3">
    <source>
        <dbReference type="Proteomes" id="UP000276770"/>
    </source>
</evidence>
<dbReference type="Pfam" id="PF01381">
    <property type="entry name" value="HTH_3"/>
    <property type="match status" value="1"/>
</dbReference>
<dbReference type="CDD" id="cd00093">
    <property type="entry name" value="HTH_XRE"/>
    <property type="match status" value="1"/>
</dbReference>
<gene>
    <name evidence="2" type="ORF">D9X91_12695</name>
</gene>
<comment type="caution">
    <text evidence="2">The sequence shown here is derived from an EMBL/GenBank/DDBJ whole genome shotgun (WGS) entry which is preliminary data.</text>
</comment>
<dbReference type="AlphaFoldDB" id="A0A3L7K2C5"/>
<dbReference type="EMBL" id="RCVZ01000008">
    <property type="protein sequence ID" value="RLQ94842.1"/>
    <property type="molecule type" value="Genomic_DNA"/>
</dbReference>
<dbReference type="GO" id="GO:0003677">
    <property type="term" value="F:DNA binding"/>
    <property type="evidence" value="ECO:0007669"/>
    <property type="project" value="InterPro"/>
</dbReference>
<protein>
    <submittedName>
        <fullName evidence="2">XRE family transcriptional regulator</fullName>
    </submittedName>
</protein>